<dbReference type="InterPro" id="IPR011989">
    <property type="entry name" value="ARM-like"/>
</dbReference>
<dbReference type="AlphaFoldDB" id="A0A1E7FQQ1"/>
<dbReference type="Pfam" id="PF20416">
    <property type="entry name" value="UTP20"/>
    <property type="match status" value="1"/>
</dbReference>
<evidence type="ECO:0000259" key="3">
    <source>
        <dbReference type="Pfam" id="PF23099"/>
    </source>
</evidence>
<accession>A0A1E7FQQ1</accession>
<dbReference type="InParanoid" id="A0A1E7FQQ1"/>
<dbReference type="EMBL" id="KV784354">
    <property type="protein sequence ID" value="OEU20444.1"/>
    <property type="molecule type" value="Genomic_DNA"/>
</dbReference>
<dbReference type="InterPro" id="IPR052575">
    <property type="entry name" value="SSU_processome_comp_20"/>
</dbReference>
<feature type="compositionally biased region" description="Basic and acidic residues" evidence="1">
    <location>
        <begin position="1239"/>
        <end position="1249"/>
    </location>
</feature>
<keyword evidence="5" id="KW-1185">Reference proteome</keyword>
<reference evidence="4 5" key="1">
    <citation type="submission" date="2016-09" db="EMBL/GenBank/DDBJ databases">
        <title>Extensive genetic diversity and differential bi-allelic expression allows diatom success in the polar Southern Ocean.</title>
        <authorList>
            <consortium name="DOE Joint Genome Institute"/>
            <person name="Mock T."/>
            <person name="Otillar R.P."/>
            <person name="Strauss J."/>
            <person name="Dupont C."/>
            <person name="Frickenhaus S."/>
            <person name="Maumus F."/>
            <person name="Mcmullan M."/>
            <person name="Sanges R."/>
            <person name="Schmutz J."/>
            <person name="Toseland A."/>
            <person name="Valas R."/>
            <person name="Veluchamy A."/>
            <person name="Ward B.J."/>
            <person name="Allen A."/>
            <person name="Barry K."/>
            <person name="Falciatore A."/>
            <person name="Ferrante M."/>
            <person name="Fortunato A.E."/>
            <person name="Gloeckner G."/>
            <person name="Gruber A."/>
            <person name="Hipkin R."/>
            <person name="Janech M."/>
            <person name="Kroth P."/>
            <person name="Leese F."/>
            <person name="Lindquist E."/>
            <person name="Lyon B.R."/>
            <person name="Martin J."/>
            <person name="Mayer C."/>
            <person name="Parker M."/>
            <person name="Quesneville H."/>
            <person name="Raymond J."/>
            <person name="Uhlig C."/>
            <person name="Valentin K.U."/>
            <person name="Worden A.Z."/>
            <person name="Armbrust E.V."/>
            <person name="Bowler C."/>
            <person name="Green B."/>
            <person name="Moulton V."/>
            <person name="Van Oosterhout C."/>
            <person name="Grigoriev I."/>
        </authorList>
    </citation>
    <scope>NUCLEOTIDE SEQUENCE [LARGE SCALE GENOMIC DNA]</scope>
    <source>
        <strain evidence="4 5">CCMP1102</strain>
    </source>
</reference>
<feature type="compositionally biased region" description="Basic and acidic residues" evidence="1">
    <location>
        <begin position="1256"/>
        <end position="1274"/>
    </location>
</feature>
<dbReference type="OrthoDB" id="360653at2759"/>
<feature type="domain" description="U3 small nucleolar RNA-associated protein 20" evidence="2">
    <location>
        <begin position="321"/>
        <end position="562"/>
    </location>
</feature>
<evidence type="ECO:0000313" key="4">
    <source>
        <dbReference type="EMBL" id="OEU20444.1"/>
    </source>
</evidence>
<dbReference type="InterPro" id="IPR016024">
    <property type="entry name" value="ARM-type_fold"/>
</dbReference>
<name>A0A1E7FQQ1_9STRA</name>
<dbReference type="GO" id="GO:0032040">
    <property type="term" value="C:small-subunit processome"/>
    <property type="evidence" value="ECO:0007669"/>
    <property type="project" value="TreeGrafter"/>
</dbReference>
<protein>
    <recommendedName>
        <fullName evidence="6">NUC173-domain-containing protein</fullName>
    </recommendedName>
</protein>
<dbReference type="KEGG" id="fcy:FRACYDRAFT_180589"/>
<dbReference type="InterPro" id="IPR046523">
    <property type="entry name" value="UTP20_dom"/>
</dbReference>
<feature type="region of interest" description="Disordered" evidence="1">
    <location>
        <begin position="1232"/>
        <end position="1274"/>
    </location>
</feature>
<dbReference type="PANTHER" id="PTHR17695">
    <property type="entry name" value="SMALL SUBUNIT PROCESSOME COMPONENT 20 HOMOLOG"/>
    <property type="match status" value="1"/>
</dbReference>
<dbReference type="PANTHER" id="PTHR17695:SF11">
    <property type="entry name" value="SMALL SUBUNIT PROCESSOME COMPONENT 20 HOMOLOG"/>
    <property type="match status" value="1"/>
</dbReference>
<dbReference type="Gene3D" id="1.25.10.10">
    <property type="entry name" value="Leucine-rich Repeat Variant"/>
    <property type="match status" value="2"/>
</dbReference>
<gene>
    <name evidence="4" type="ORF">FRACYDRAFT_180589</name>
</gene>
<dbReference type="GO" id="GO:0030686">
    <property type="term" value="C:90S preribosome"/>
    <property type="evidence" value="ECO:0007669"/>
    <property type="project" value="TreeGrafter"/>
</dbReference>
<evidence type="ECO:0000256" key="1">
    <source>
        <dbReference type="SAM" id="MobiDB-lite"/>
    </source>
</evidence>
<dbReference type="SUPFAM" id="SSF48371">
    <property type="entry name" value="ARM repeat"/>
    <property type="match status" value="1"/>
</dbReference>
<dbReference type="Pfam" id="PF23099">
    <property type="entry name" value="UTP20_C"/>
    <property type="match status" value="1"/>
</dbReference>
<dbReference type="Proteomes" id="UP000095751">
    <property type="component" value="Unassembled WGS sequence"/>
</dbReference>
<sequence length="1274" mass="143862">MKLSSVDKTQVDEINFEVVVPELISLAEAGNNGFTWGDICTNSDSDPLVLTPLINVCFHFLHVGDGVISRASFNALKCLVLAASSYIHQENQHAKAWIKMAESVLVPLSRSGLQCRDIKTRRYYILLIRELSRTLHDIPSSNLCGDLGILCNDENNDLDFFLGLTHVQIHRRSRAFQRLRKTLSQIDSEELEAKISPQSLSNILVPLALHPIYECKTNSEEGFVLDSIATLGAIARHLSWSKYNHMLWVILSQFDRYPEQERYSVGALCAIIDGFNFELTKQNDDSSIPTEEKTSVWNSLENRIIPKIEGLLSKETKGKNGKQGKTIRPAVILALVKLFQKFPEEFFVMKLPRILAIICDALRNKDSNARDVARNTLSKMVCSMDMKYLGDVIREIAVTLNEGYKLHVRSATLHSILLQLSSVYEATPTDKLKKASVPFDDCTAAIMDLIQDDLFGVANERRESKDTNVRFVKEAGGNKSVHSVEMLCTMISFAPSKAGNGKQSRSAVHCIISPLLERLRLPTIDAKMIRKVTEVLSRVAIGLSNNKSLTASELFPFVYATIHPFIGSAAIATQNDTLRLRTVQDGASAPKLTGTSRHNMLETIDIKAINEPATITAIVFGLNLMNACLKKLDIRNDESLRMMDPFVPMLTACVCHCRDTDVALVALKCLLVLLRADLPSIPSCSKSLGSQTLSLLTVSGSSLNTNHDLTQACFRTLAHLIGSQKNIRAANATVMMEDDKHGITGGLPLNAEQMKVLISLVQASITDSDQHNPALNLIKVILMRQYASPEFYDLMESMIKLVVRSPKATLRQQCAGLFVRYLLDYPMGEERFEQHLKQVVANISYEYQEGRISGIILLTLIVEKLPEQLLQRHSQILFLPLVLQLLNDDSKDCREHLTKCIILLLKRSSTELLRTFQDYCSRWSQQTGPLRLASLQIFGHFIDTRADFLKSSSLEISWMDRLEQNLQQRQEADWEITYFSLICVEKLIKDFKTALIQQTELLVGVTECLTDPHPWIRLCSSRILNAFFISNSATSLLSQRDGMLFEIVRNLLFQLNVSEEDHNQDLSDLVIKTLTFALPLMSEHPQFCYAKSKADDDDFESDNRRDPVFWLLRRLSQIVKNKGSKRRMTVYKCFAAFSASNFDLVAPHLELMLEGLHRTSLEAKNEIENKALSQKRSSYSYSAASGIPNEVLTLLEDKCTTPSDFLNAYAEVKRRALTKKRQRITEQKVEAVQNPQVATERRIKKQENNKKRRKKRADEHRIERGGGEKKYRMI</sequence>
<evidence type="ECO:0008006" key="6">
    <source>
        <dbReference type="Google" id="ProtNLM"/>
    </source>
</evidence>
<feature type="domain" description="U3 small nucleolar RNA-associated protein 20 C-terminal" evidence="3">
    <location>
        <begin position="1014"/>
        <end position="1258"/>
    </location>
</feature>
<proteinExistence type="predicted"/>
<evidence type="ECO:0000259" key="2">
    <source>
        <dbReference type="Pfam" id="PF20416"/>
    </source>
</evidence>
<dbReference type="InterPro" id="IPR057525">
    <property type="entry name" value="UTP20_C"/>
</dbReference>
<organism evidence="4 5">
    <name type="scientific">Fragilariopsis cylindrus CCMP1102</name>
    <dbReference type="NCBI Taxonomy" id="635003"/>
    <lineage>
        <taxon>Eukaryota</taxon>
        <taxon>Sar</taxon>
        <taxon>Stramenopiles</taxon>
        <taxon>Ochrophyta</taxon>
        <taxon>Bacillariophyta</taxon>
        <taxon>Bacillariophyceae</taxon>
        <taxon>Bacillariophycidae</taxon>
        <taxon>Bacillariales</taxon>
        <taxon>Bacillariaceae</taxon>
        <taxon>Fragilariopsis</taxon>
    </lineage>
</organism>
<evidence type="ECO:0000313" key="5">
    <source>
        <dbReference type="Proteomes" id="UP000095751"/>
    </source>
</evidence>